<dbReference type="GO" id="GO:0006405">
    <property type="term" value="P:RNA export from nucleus"/>
    <property type="evidence" value="ECO:0007669"/>
    <property type="project" value="TreeGrafter"/>
</dbReference>
<dbReference type="AlphaFoldDB" id="A0AAD5I9D1"/>
<reference evidence="2" key="2">
    <citation type="submission" date="2023-02" db="EMBL/GenBank/DDBJ databases">
        <authorList>
            <person name="Swenson N.G."/>
            <person name="Wegrzyn J.L."/>
            <person name="Mcevoy S.L."/>
        </authorList>
    </citation>
    <scope>NUCLEOTIDE SEQUENCE</scope>
    <source>
        <strain evidence="2">91603</strain>
        <tissue evidence="2">Leaf</tissue>
    </source>
</reference>
<gene>
    <name evidence="2" type="ORF">LWI28_013749</name>
</gene>
<organism evidence="2 3">
    <name type="scientific">Acer negundo</name>
    <name type="common">Box elder</name>
    <dbReference type="NCBI Taxonomy" id="4023"/>
    <lineage>
        <taxon>Eukaryota</taxon>
        <taxon>Viridiplantae</taxon>
        <taxon>Streptophyta</taxon>
        <taxon>Embryophyta</taxon>
        <taxon>Tracheophyta</taxon>
        <taxon>Spermatophyta</taxon>
        <taxon>Magnoliopsida</taxon>
        <taxon>eudicotyledons</taxon>
        <taxon>Gunneridae</taxon>
        <taxon>Pentapetalae</taxon>
        <taxon>rosids</taxon>
        <taxon>malvids</taxon>
        <taxon>Sapindales</taxon>
        <taxon>Sapindaceae</taxon>
        <taxon>Hippocastanoideae</taxon>
        <taxon>Acereae</taxon>
        <taxon>Acer</taxon>
    </lineage>
</organism>
<keyword evidence="1" id="KW-0175">Coiled coil</keyword>
<dbReference type="PANTHER" id="PTHR12084:SF0">
    <property type="entry name" value="NUCLEAR PORE GLYCOPROTEIN P62"/>
    <property type="match status" value="1"/>
</dbReference>
<evidence type="ECO:0000313" key="2">
    <source>
        <dbReference type="EMBL" id="KAI9156894.1"/>
    </source>
</evidence>
<protein>
    <submittedName>
        <fullName evidence="2">Uncharacterized protein</fullName>
    </submittedName>
</protein>
<dbReference type="GO" id="GO:0006606">
    <property type="term" value="P:protein import into nucleus"/>
    <property type="evidence" value="ECO:0007669"/>
    <property type="project" value="TreeGrafter"/>
</dbReference>
<keyword evidence="3" id="KW-1185">Reference proteome</keyword>
<dbReference type="Proteomes" id="UP001064489">
    <property type="component" value="Chromosome 12"/>
</dbReference>
<dbReference type="GO" id="GO:0017056">
    <property type="term" value="F:structural constituent of nuclear pore"/>
    <property type="evidence" value="ECO:0007669"/>
    <property type="project" value="InterPro"/>
</dbReference>
<dbReference type="PANTHER" id="PTHR12084">
    <property type="entry name" value="NUCLEAR PORE GLYCOPROTEIN P62-RELATED"/>
    <property type="match status" value="1"/>
</dbReference>
<dbReference type="GO" id="GO:0044613">
    <property type="term" value="C:nuclear pore central transport channel"/>
    <property type="evidence" value="ECO:0007669"/>
    <property type="project" value="TreeGrafter"/>
</dbReference>
<reference evidence="2" key="1">
    <citation type="journal article" date="2022" name="Plant J.">
        <title>Strategies of tolerance reflected in two North American maple genomes.</title>
        <authorList>
            <person name="McEvoy S.L."/>
            <person name="Sezen U.U."/>
            <person name="Trouern-Trend A."/>
            <person name="McMahon S.M."/>
            <person name="Schaberg P.G."/>
            <person name="Yang J."/>
            <person name="Wegrzyn J.L."/>
            <person name="Swenson N.G."/>
        </authorList>
    </citation>
    <scope>NUCLEOTIDE SEQUENCE</scope>
    <source>
        <strain evidence="2">91603</strain>
    </source>
</reference>
<dbReference type="GO" id="GO:0005543">
    <property type="term" value="F:phospholipid binding"/>
    <property type="evidence" value="ECO:0007669"/>
    <property type="project" value="TreeGrafter"/>
</dbReference>
<name>A0AAD5I9D1_ACENE</name>
<evidence type="ECO:0000313" key="3">
    <source>
        <dbReference type="Proteomes" id="UP001064489"/>
    </source>
</evidence>
<dbReference type="EMBL" id="JAJSOW010000107">
    <property type="protein sequence ID" value="KAI9156894.1"/>
    <property type="molecule type" value="Genomic_DNA"/>
</dbReference>
<comment type="caution">
    <text evidence="2">The sequence shown here is derived from an EMBL/GenBank/DDBJ whole genome shotgun (WGS) entry which is preliminary data.</text>
</comment>
<accession>A0AAD5I9D1</accession>
<feature type="coiled-coil region" evidence="1">
    <location>
        <begin position="25"/>
        <end position="52"/>
    </location>
</feature>
<dbReference type="InterPro" id="IPR026010">
    <property type="entry name" value="NSP1/NUP62"/>
</dbReference>
<proteinExistence type="predicted"/>
<sequence>MEEEAERIYKEEHDLLLDDEAASTREAMYEQSESIERELEHMTEQIKSIIQTVNANKGGELDTMDGMAPLDVVVKILNNQLGSLMWIDEKQQSLIIKLRKTTINDTNAHVMKIKRPGKSGRNTEIRETEDKDPEITATRLWSCA</sequence>
<evidence type="ECO:0000256" key="1">
    <source>
        <dbReference type="SAM" id="Coils"/>
    </source>
</evidence>